<dbReference type="InterPro" id="IPR036890">
    <property type="entry name" value="HATPase_C_sf"/>
</dbReference>
<evidence type="ECO:0000256" key="1">
    <source>
        <dbReference type="SAM" id="Coils"/>
    </source>
</evidence>
<gene>
    <name evidence="3" type="ORF">CYMTET_36819</name>
</gene>
<accession>A0AAE0F6V5</accession>
<dbReference type="SUPFAM" id="SSF55874">
    <property type="entry name" value="ATPase domain of HSP90 chaperone/DNA topoisomerase II/histidine kinase"/>
    <property type="match status" value="1"/>
</dbReference>
<dbReference type="PANTHER" id="PTHR32387:SF0">
    <property type="entry name" value="PROTEIN NO VEIN"/>
    <property type="match status" value="1"/>
</dbReference>
<dbReference type="EMBL" id="LGRX02024519">
    <property type="protein sequence ID" value="KAK3253958.1"/>
    <property type="molecule type" value="Genomic_DNA"/>
</dbReference>
<proteinExistence type="predicted"/>
<dbReference type="Proteomes" id="UP001190700">
    <property type="component" value="Unassembled WGS sequence"/>
</dbReference>
<evidence type="ECO:0000313" key="4">
    <source>
        <dbReference type="Proteomes" id="UP001190700"/>
    </source>
</evidence>
<feature type="region of interest" description="Disordered" evidence="2">
    <location>
        <begin position="171"/>
        <end position="253"/>
    </location>
</feature>
<dbReference type="AlphaFoldDB" id="A0AAE0F6V5"/>
<reference evidence="3 4" key="1">
    <citation type="journal article" date="2015" name="Genome Biol. Evol.">
        <title>Comparative Genomics of a Bacterivorous Green Alga Reveals Evolutionary Causalities and Consequences of Phago-Mixotrophic Mode of Nutrition.</title>
        <authorList>
            <person name="Burns J.A."/>
            <person name="Paasch A."/>
            <person name="Narechania A."/>
            <person name="Kim E."/>
        </authorList>
    </citation>
    <scope>NUCLEOTIDE SEQUENCE [LARGE SCALE GENOMIC DNA]</scope>
    <source>
        <strain evidence="3 4">PLY_AMNH</strain>
    </source>
</reference>
<sequence>MASRVDSGSEIGGRRRRRRPPSAFTPVPLLLSEDSDTEELALENSPEAKGSPSTPMPPAARKRASEALLAGTLEQCDQAEETTREQLLSLRRFCHLQGAASAAQPRAAGTPSTRADALLEECLELLNERLEEDQKREAVVQATKAKAEVAEMQEQLAVALKRASLAEEALRSERAQRHISTRKEYRPAPSDSTMDAPQAPGGGAPTDGGAGTTAADGTSAAAAAERSSPSPTDGAGAVSATACDTVPGDPAILGTDEETMLAKASKVIEQIRREKMVDVGEGPLQVIERIRREKMIDVGEDPLLQVIEQIRRGRWLMCGGGPLLQVIEQIRREKMVDVDVPEGMASQLEGLKAMLGRALSKLANDLYSSRSHFLMELVQNADDNTYPSGSVPTLEVMLCRSSVCTYNNEVGFQDMEVHALCNLGRKCRVAQKMLERCDVGA</sequence>
<protein>
    <submittedName>
        <fullName evidence="3">Uncharacterized protein</fullName>
    </submittedName>
</protein>
<evidence type="ECO:0000256" key="2">
    <source>
        <dbReference type="SAM" id="MobiDB-lite"/>
    </source>
</evidence>
<organism evidence="3 4">
    <name type="scientific">Cymbomonas tetramitiformis</name>
    <dbReference type="NCBI Taxonomy" id="36881"/>
    <lineage>
        <taxon>Eukaryota</taxon>
        <taxon>Viridiplantae</taxon>
        <taxon>Chlorophyta</taxon>
        <taxon>Pyramimonadophyceae</taxon>
        <taxon>Pyramimonadales</taxon>
        <taxon>Pyramimonadaceae</taxon>
        <taxon>Cymbomonas</taxon>
    </lineage>
</organism>
<comment type="caution">
    <text evidence="3">The sequence shown here is derived from an EMBL/GenBank/DDBJ whole genome shotgun (WGS) entry which is preliminary data.</text>
</comment>
<keyword evidence="4" id="KW-1185">Reference proteome</keyword>
<dbReference type="PANTHER" id="PTHR32387">
    <property type="entry name" value="WU:FJ29H11"/>
    <property type="match status" value="1"/>
</dbReference>
<feature type="compositionally biased region" description="Gly residues" evidence="2">
    <location>
        <begin position="200"/>
        <end position="211"/>
    </location>
</feature>
<keyword evidence="1" id="KW-0175">Coiled coil</keyword>
<feature type="compositionally biased region" description="Low complexity" evidence="2">
    <location>
        <begin position="212"/>
        <end position="224"/>
    </location>
</feature>
<name>A0AAE0F6V5_9CHLO</name>
<feature type="region of interest" description="Disordered" evidence="2">
    <location>
        <begin position="1"/>
        <end position="66"/>
    </location>
</feature>
<feature type="compositionally biased region" description="Basic and acidic residues" evidence="2">
    <location>
        <begin position="171"/>
        <end position="186"/>
    </location>
</feature>
<dbReference type="InterPro" id="IPR052957">
    <property type="entry name" value="Auxin_embryo_med"/>
</dbReference>
<evidence type="ECO:0000313" key="3">
    <source>
        <dbReference type="EMBL" id="KAK3253958.1"/>
    </source>
</evidence>
<feature type="coiled-coil region" evidence="1">
    <location>
        <begin position="135"/>
        <end position="169"/>
    </location>
</feature>